<evidence type="ECO:0000313" key="1">
    <source>
        <dbReference type="EMBL" id="KAL3951686.1"/>
    </source>
</evidence>
<gene>
    <name evidence="1" type="ORF">ACCO45_013403</name>
</gene>
<comment type="caution">
    <text evidence="1">The sequence shown here is derived from an EMBL/GenBank/DDBJ whole genome shotgun (WGS) entry which is preliminary data.</text>
</comment>
<reference evidence="1" key="1">
    <citation type="submission" date="2024-12" db="EMBL/GenBank/DDBJ databases">
        <title>Comparative genomics and development of molecular markers within Purpureocillium lilacinum and among Purpureocillium species.</title>
        <authorList>
            <person name="Yeh Z.-Y."/>
            <person name="Ni N.-T."/>
            <person name="Lo P.-H."/>
            <person name="Mushyakhwo K."/>
            <person name="Lin C.-F."/>
            <person name="Nai Y.-S."/>
        </authorList>
    </citation>
    <scope>NUCLEOTIDE SEQUENCE</scope>
    <source>
        <strain evidence="1">NCHU-NPUST-175</strain>
    </source>
</reference>
<dbReference type="Proteomes" id="UP001638806">
    <property type="component" value="Unassembled WGS sequence"/>
</dbReference>
<proteinExistence type="predicted"/>
<keyword evidence="2" id="KW-1185">Reference proteome</keyword>
<protein>
    <submittedName>
        <fullName evidence="1">Uncharacterized protein</fullName>
    </submittedName>
</protein>
<accession>A0ACC4D850</accession>
<sequence>MTSGNLIVLSTLARGSVLGTWGRLSHGSYFVDGASQPRPPTELTVPIWAPTRPHDFRPRRDHAPRLSAST</sequence>
<dbReference type="EMBL" id="JBGNUJ010000013">
    <property type="protein sequence ID" value="KAL3951686.1"/>
    <property type="molecule type" value="Genomic_DNA"/>
</dbReference>
<name>A0ACC4D850_PURLI</name>
<organism evidence="1 2">
    <name type="scientific">Purpureocillium lilacinum</name>
    <name type="common">Paecilomyces lilacinus</name>
    <dbReference type="NCBI Taxonomy" id="33203"/>
    <lineage>
        <taxon>Eukaryota</taxon>
        <taxon>Fungi</taxon>
        <taxon>Dikarya</taxon>
        <taxon>Ascomycota</taxon>
        <taxon>Pezizomycotina</taxon>
        <taxon>Sordariomycetes</taxon>
        <taxon>Hypocreomycetidae</taxon>
        <taxon>Hypocreales</taxon>
        <taxon>Ophiocordycipitaceae</taxon>
        <taxon>Purpureocillium</taxon>
    </lineage>
</organism>
<evidence type="ECO:0000313" key="2">
    <source>
        <dbReference type="Proteomes" id="UP001638806"/>
    </source>
</evidence>